<dbReference type="InterPro" id="IPR009577">
    <property type="entry name" value="Sm_multidrug_ex"/>
</dbReference>
<dbReference type="Proteomes" id="UP000290261">
    <property type="component" value="Unassembled WGS sequence"/>
</dbReference>
<gene>
    <name evidence="2" type="ORF">DN53_10155</name>
</gene>
<dbReference type="Pfam" id="PF06695">
    <property type="entry name" value="Sm_multidrug_ex"/>
    <property type="match status" value="1"/>
</dbReference>
<evidence type="ECO:0000256" key="1">
    <source>
        <dbReference type="SAM" id="Phobius"/>
    </source>
</evidence>
<accession>A0A444VN58</accession>
<feature type="transmembrane region" description="Helical" evidence="1">
    <location>
        <begin position="126"/>
        <end position="148"/>
    </location>
</feature>
<dbReference type="PANTHER" id="PTHR36007:SF2">
    <property type="entry name" value="TRANSPORT PROTEIN-RELATED"/>
    <property type="match status" value="1"/>
</dbReference>
<protein>
    <submittedName>
        <fullName evidence="2">Ligand-binding protein SH3</fullName>
    </submittedName>
</protein>
<dbReference type="PANTHER" id="PTHR36007">
    <property type="entry name" value="TRANSPORT PROTEIN-RELATED"/>
    <property type="match status" value="1"/>
</dbReference>
<keyword evidence="1" id="KW-0472">Membrane</keyword>
<comment type="caution">
    <text evidence="2">The sequence shown here is derived from an EMBL/GenBank/DDBJ whole genome shotgun (WGS) entry which is preliminary data.</text>
</comment>
<feature type="transmembrane region" description="Helical" evidence="1">
    <location>
        <begin position="35"/>
        <end position="55"/>
    </location>
</feature>
<dbReference type="RefSeq" id="WP_129653769.1">
    <property type="nucleotide sequence ID" value="NZ_ML142908.1"/>
</dbReference>
<dbReference type="EMBL" id="JJMP01000003">
    <property type="protein sequence ID" value="RYC52237.1"/>
    <property type="molecule type" value="Genomic_DNA"/>
</dbReference>
<sequence>MIFDLIVAMFWSLSPFGESKVGIPYGIGKGVNSYVVFVACFLSNLLVFPMMMFFLENVNKHLTKWRPYKKSALFVARRAKTGTADKVQKYGFFGLVLFVMIPLPGTGVYAGSIASYLLKIEKKKAFLANALGIFLSSLIIYGVTVVSVR</sequence>
<keyword evidence="3" id="KW-1185">Reference proteome</keyword>
<evidence type="ECO:0000313" key="2">
    <source>
        <dbReference type="EMBL" id="RYC52237.1"/>
    </source>
</evidence>
<dbReference type="AlphaFoldDB" id="A0A444VN58"/>
<keyword evidence="1" id="KW-1133">Transmembrane helix</keyword>
<organism evidence="2 3">
    <name type="scientific">Flagellimonas olearia</name>
    <dbReference type="NCBI Taxonomy" id="552546"/>
    <lineage>
        <taxon>Bacteria</taxon>
        <taxon>Pseudomonadati</taxon>
        <taxon>Bacteroidota</taxon>
        <taxon>Flavobacteriia</taxon>
        <taxon>Flavobacteriales</taxon>
        <taxon>Flavobacteriaceae</taxon>
        <taxon>Flagellimonas</taxon>
    </lineage>
</organism>
<feature type="transmembrane region" description="Helical" evidence="1">
    <location>
        <begin position="90"/>
        <end position="114"/>
    </location>
</feature>
<reference evidence="2 3" key="1">
    <citation type="submission" date="2014-04" db="EMBL/GenBank/DDBJ databases">
        <title>Whole genome of Muricauda olearia.</title>
        <authorList>
            <person name="Zhang X.-H."/>
            <person name="Tang K."/>
        </authorList>
    </citation>
    <scope>NUCLEOTIDE SEQUENCE [LARGE SCALE GENOMIC DNA]</scope>
    <source>
        <strain evidence="2 3">Th120</strain>
    </source>
</reference>
<keyword evidence="1" id="KW-0812">Transmembrane</keyword>
<proteinExistence type="predicted"/>
<name>A0A444VN58_9FLAO</name>
<evidence type="ECO:0000313" key="3">
    <source>
        <dbReference type="Proteomes" id="UP000290261"/>
    </source>
</evidence>